<protein>
    <submittedName>
        <fullName evidence="2">Rhodanese</fullName>
    </submittedName>
</protein>
<dbReference type="InterPro" id="IPR001763">
    <property type="entry name" value="Rhodanese-like_dom"/>
</dbReference>
<dbReference type="PROSITE" id="PS50206">
    <property type="entry name" value="RHODANESE_3"/>
    <property type="match status" value="1"/>
</dbReference>
<reference evidence="2" key="1">
    <citation type="submission" date="2022-09" db="EMBL/GenBank/DDBJ databases">
        <title>Novosphingobium sp. Nov., a polycyclic aromatic hydrocarbon-degrading bacterium isolated form mangrove sediments in HongKong.</title>
        <authorList>
            <person name="Hu Z."/>
        </authorList>
    </citation>
    <scope>NUCLEOTIDE SEQUENCE</scope>
    <source>
        <strain evidence="2">HK4-1</strain>
    </source>
</reference>
<dbReference type="Gene3D" id="3.40.250.10">
    <property type="entry name" value="Rhodanese-like domain"/>
    <property type="match status" value="1"/>
</dbReference>
<gene>
    <name evidence="2" type="ORF">NZK81_04260</name>
</gene>
<evidence type="ECO:0000313" key="3">
    <source>
        <dbReference type="Proteomes" id="UP001165583"/>
    </source>
</evidence>
<name>A0ABT2I1S5_9SPHN</name>
<evidence type="ECO:0000313" key="2">
    <source>
        <dbReference type="EMBL" id="MCT2398756.1"/>
    </source>
</evidence>
<dbReference type="Proteomes" id="UP001165583">
    <property type="component" value="Unassembled WGS sequence"/>
</dbReference>
<keyword evidence="3" id="KW-1185">Reference proteome</keyword>
<dbReference type="Pfam" id="PF00581">
    <property type="entry name" value="Rhodanese"/>
    <property type="match status" value="1"/>
</dbReference>
<dbReference type="InterPro" id="IPR036873">
    <property type="entry name" value="Rhodanese-like_dom_sf"/>
</dbReference>
<feature type="domain" description="Rhodanese" evidence="1">
    <location>
        <begin position="132"/>
        <end position="193"/>
    </location>
</feature>
<accession>A0ABT2I1S5</accession>
<dbReference type="RefSeq" id="WP_260044218.1">
    <property type="nucleotide sequence ID" value="NZ_JANZXA010000002.1"/>
</dbReference>
<comment type="caution">
    <text evidence="2">The sequence shown here is derived from an EMBL/GenBank/DDBJ whole genome shotgun (WGS) entry which is preliminary data.</text>
</comment>
<dbReference type="EMBL" id="JANZXA010000002">
    <property type="protein sequence ID" value="MCT2398756.1"/>
    <property type="molecule type" value="Genomic_DNA"/>
</dbReference>
<organism evidence="2 3">
    <name type="scientific">Novosphingobium mangrovi</name>
    <name type="common">ex Huang et al. 2023</name>
    <dbReference type="NCBI Taxonomy" id="2976432"/>
    <lineage>
        <taxon>Bacteria</taxon>
        <taxon>Pseudomonadati</taxon>
        <taxon>Pseudomonadota</taxon>
        <taxon>Alphaproteobacteria</taxon>
        <taxon>Sphingomonadales</taxon>
        <taxon>Sphingomonadaceae</taxon>
        <taxon>Novosphingobium</taxon>
    </lineage>
</organism>
<evidence type="ECO:0000259" key="1">
    <source>
        <dbReference type="PROSITE" id="PS50206"/>
    </source>
</evidence>
<proteinExistence type="predicted"/>
<dbReference type="SUPFAM" id="SSF52821">
    <property type="entry name" value="Rhodanese/Cell cycle control phosphatase"/>
    <property type="match status" value="1"/>
</dbReference>
<sequence length="202" mass="21715">MVMGRQAAGFLGLVFALAGGVADAGGMLPAPVAARAQVQASEFDIEGYRATRFRAPVTRPPAPAARIALADALQLDPGRDALFIDVLPVESGVRDPGSGAWRISSEHWTIPGARWHPEIGRSPPDPVLWQGLRKAIAAAREARPDMPVVLFCRADCWMGWNAARRLAREGVPHVLWLAEGIEGWHEAGRTLIRADPEVIAAP</sequence>